<sequence>MEIYANYDSLLPKGLLFSIKDIEEMNLIKSDMLKKLIYNREIEVVKIGTKNFISRQVLILFLESNTLPALN</sequence>
<evidence type="ECO:0008006" key="3">
    <source>
        <dbReference type="Google" id="ProtNLM"/>
    </source>
</evidence>
<protein>
    <recommendedName>
        <fullName evidence="3">DNA-binding protein</fullName>
    </recommendedName>
</protein>
<comment type="caution">
    <text evidence="1">The sequence shown here is derived from an EMBL/GenBank/DDBJ whole genome shotgun (WGS) entry which is preliminary data.</text>
</comment>
<dbReference type="Proteomes" id="UP000003107">
    <property type="component" value="Unassembled WGS sequence"/>
</dbReference>
<dbReference type="OrthoDB" id="5346538at2"/>
<proteinExistence type="predicted"/>
<dbReference type="AlphaFoldDB" id="C6RFJ2"/>
<gene>
    <name evidence="1" type="ORF">CAMSH0001_0498</name>
</gene>
<dbReference type="EMBL" id="ACVQ01000017">
    <property type="protein sequence ID" value="EET80000.1"/>
    <property type="molecule type" value="Genomic_DNA"/>
</dbReference>
<reference evidence="1 2" key="1">
    <citation type="submission" date="2009-07" db="EMBL/GenBank/DDBJ databases">
        <authorList>
            <person name="Madupu R."/>
            <person name="Sebastian Y."/>
            <person name="Durkin A.S."/>
            <person name="Torralba M."/>
            <person name="Methe B."/>
            <person name="Sutton G.G."/>
            <person name="Strausberg R.L."/>
            <person name="Nelson K.E."/>
        </authorList>
    </citation>
    <scope>NUCLEOTIDE SEQUENCE [LARGE SCALE GENOMIC DNA]</scope>
    <source>
        <strain evidence="1 2">RM3277</strain>
    </source>
</reference>
<organism evidence="1 2">
    <name type="scientific">Campylobacter showae RM3277</name>
    <dbReference type="NCBI Taxonomy" id="553219"/>
    <lineage>
        <taxon>Bacteria</taxon>
        <taxon>Pseudomonadati</taxon>
        <taxon>Campylobacterota</taxon>
        <taxon>Epsilonproteobacteria</taxon>
        <taxon>Campylobacterales</taxon>
        <taxon>Campylobacteraceae</taxon>
        <taxon>Campylobacter</taxon>
    </lineage>
</organism>
<evidence type="ECO:0000313" key="1">
    <source>
        <dbReference type="EMBL" id="EET80000.1"/>
    </source>
</evidence>
<evidence type="ECO:0000313" key="2">
    <source>
        <dbReference type="Proteomes" id="UP000003107"/>
    </source>
</evidence>
<accession>C6RFJ2</accession>
<keyword evidence="2" id="KW-1185">Reference proteome</keyword>
<name>C6RFJ2_9BACT</name>